<reference evidence="12 13" key="1">
    <citation type="submission" date="2016-08" db="EMBL/GenBank/DDBJ databases">
        <title>Genomes of anaerobic fungi encode conserved fungal cellulosomes for biomass hydrolysis.</title>
        <authorList>
            <consortium name="DOE Joint Genome Institute"/>
            <person name="Haitjema C.H."/>
            <person name="Gilmore S.P."/>
            <person name="Henske J.K."/>
            <person name="Solomon K.V."/>
            <person name="De Groot R."/>
            <person name="Kuo A."/>
            <person name="Mondo S.J."/>
            <person name="Salamov A.A."/>
            <person name="Labutti K."/>
            <person name="Zhao Z."/>
            <person name="Chiniquy J."/>
            <person name="Barry K."/>
            <person name="Brewer H.M."/>
            <person name="Purvine S.O."/>
            <person name="Wright A.T."/>
            <person name="Boxma B."/>
            <person name="Van Alen T."/>
            <person name="Hackstein J.H."/>
            <person name="Baker S.E."/>
            <person name="Grigoriev I.V."/>
            <person name="O'Malley M.A."/>
        </authorList>
    </citation>
    <scope>NUCLEOTIDE SEQUENCE [LARGE SCALE GENOMIC DNA]</scope>
    <source>
        <strain evidence="13">finn</strain>
    </source>
</reference>
<keyword evidence="3" id="KW-0813">Transport</keyword>
<dbReference type="Proteomes" id="UP000193719">
    <property type="component" value="Unassembled WGS sequence"/>
</dbReference>
<feature type="region of interest" description="Disordered" evidence="7">
    <location>
        <begin position="1048"/>
        <end position="1070"/>
    </location>
</feature>
<dbReference type="InterPro" id="IPR003864">
    <property type="entry name" value="CSC1/OSCA1-like_7TM"/>
</dbReference>
<dbReference type="PANTHER" id="PTHR13018">
    <property type="entry name" value="PROBABLE MEMBRANE PROTEIN DUF221-RELATED"/>
    <property type="match status" value="1"/>
</dbReference>
<dbReference type="InterPro" id="IPR045122">
    <property type="entry name" value="Csc1-like"/>
</dbReference>
<feature type="transmembrane region" description="Helical" evidence="8">
    <location>
        <begin position="593"/>
        <end position="620"/>
    </location>
</feature>
<dbReference type="OrthoDB" id="1689567at2759"/>
<evidence type="ECO:0000313" key="13">
    <source>
        <dbReference type="Proteomes" id="UP000193719"/>
    </source>
</evidence>
<feature type="transmembrane region" description="Helical" evidence="8">
    <location>
        <begin position="641"/>
        <end position="660"/>
    </location>
</feature>
<dbReference type="EMBL" id="MCFH01000041">
    <property type="protein sequence ID" value="ORX45213.1"/>
    <property type="molecule type" value="Genomic_DNA"/>
</dbReference>
<dbReference type="InterPro" id="IPR027815">
    <property type="entry name" value="CSC1/OSCA1-like_cyt"/>
</dbReference>
<dbReference type="GO" id="GO:0005227">
    <property type="term" value="F:calcium-activated cation channel activity"/>
    <property type="evidence" value="ECO:0007669"/>
    <property type="project" value="InterPro"/>
</dbReference>
<evidence type="ECO:0000259" key="10">
    <source>
        <dbReference type="Pfam" id="PF13967"/>
    </source>
</evidence>
<feature type="transmembrane region" description="Helical" evidence="8">
    <location>
        <begin position="758"/>
        <end position="778"/>
    </location>
</feature>
<organism evidence="12 13">
    <name type="scientific">Piromyces finnis</name>
    <dbReference type="NCBI Taxonomy" id="1754191"/>
    <lineage>
        <taxon>Eukaryota</taxon>
        <taxon>Fungi</taxon>
        <taxon>Fungi incertae sedis</taxon>
        <taxon>Chytridiomycota</taxon>
        <taxon>Chytridiomycota incertae sedis</taxon>
        <taxon>Neocallimastigomycetes</taxon>
        <taxon>Neocallimastigales</taxon>
        <taxon>Neocallimastigaceae</taxon>
        <taxon>Piromyces</taxon>
    </lineage>
</organism>
<gene>
    <name evidence="12" type="ORF">BCR36DRAFT_585820</name>
</gene>
<evidence type="ECO:0000256" key="2">
    <source>
        <dbReference type="ARBA" id="ARBA00007779"/>
    </source>
</evidence>
<keyword evidence="4 8" id="KW-0812">Transmembrane</keyword>
<dbReference type="Pfam" id="PF13967">
    <property type="entry name" value="RSN1_TM"/>
    <property type="match status" value="1"/>
</dbReference>
<evidence type="ECO:0000256" key="3">
    <source>
        <dbReference type="ARBA" id="ARBA00022448"/>
    </source>
</evidence>
<dbReference type="GO" id="GO:0005886">
    <property type="term" value="C:plasma membrane"/>
    <property type="evidence" value="ECO:0007669"/>
    <property type="project" value="TreeGrafter"/>
</dbReference>
<dbReference type="AlphaFoldDB" id="A0A1Y1V1N8"/>
<keyword evidence="13" id="KW-1185">Reference proteome</keyword>
<proteinExistence type="inferred from homology"/>
<dbReference type="InterPro" id="IPR032880">
    <property type="entry name" value="CSC1/OSCA1-like_N"/>
</dbReference>
<dbReference type="Pfam" id="PF14703">
    <property type="entry name" value="PHM7_cyt"/>
    <property type="match status" value="1"/>
</dbReference>
<dbReference type="STRING" id="1754191.A0A1Y1V1N8"/>
<comment type="subcellular location">
    <subcellularLocation>
        <location evidence="1">Membrane</location>
        <topology evidence="1">Multi-pass membrane protein</topology>
    </subcellularLocation>
</comment>
<feature type="transmembrane region" description="Helical" evidence="8">
    <location>
        <begin position="798"/>
        <end position="816"/>
    </location>
</feature>
<evidence type="ECO:0000256" key="1">
    <source>
        <dbReference type="ARBA" id="ARBA00004141"/>
    </source>
</evidence>
<feature type="domain" description="CSC1/OSCA1-like 7TM region" evidence="9">
    <location>
        <begin position="497"/>
        <end position="777"/>
    </location>
</feature>
<evidence type="ECO:0000256" key="5">
    <source>
        <dbReference type="ARBA" id="ARBA00022989"/>
    </source>
</evidence>
<feature type="transmembrane region" description="Helical" evidence="8">
    <location>
        <begin position="494"/>
        <end position="518"/>
    </location>
</feature>
<dbReference type="Pfam" id="PF02714">
    <property type="entry name" value="RSN1_7TM"/>
    <property type="match status" value="1"/>
</dbReference>
<feature type="region of interest" description="Disordered" evidence="7">
    <location>
        <begin position="950"/>
        <end position="997"/>
    </location>
</feature>
<feature type="domain" description="CSC1/OSCA1-like N-terminal transmembrane" evidence="10">
    <location>
        <begin position="66"/>
        <end position="225"/>
    </location>
</feature>
<feature type="transmembrane region" description="Helical" evidence="8">
    <location>
        <begin position="706"/>
        <end position="737"/>
    </location>
</feature>
<evidence type="ECO:0000256" key="6">
    <source>
        <dbReference type="ARBA" id="ARBA00023136"/>
    </source>
</evidence>
<evidence type="ECO:0000259" key="11">
    <source>
        <dbReference type="Pfam" id="PF14703"/>
    </source>
</evidence>
<keyword evidence="6 8" id="KW-0472">Membrane</keyword>
<evidence type="ECO:0000256" key="4">
    <source>
        <dbReference type="ARBA" id="ARBA00022692"/>
    </source>
</evidence>
<protein>
    <submittedName>
        <fullName evidence="12">DUF221-domain-containing protein</fullName>
    </submittedName>
</protein>
<feature type="transmembrane region" description="Helical" evidence="8">
    <location>
        <begin position="138"/>
        <end position="162"/>
    </location>
</feature>
<feature type="domain" description="CSC1/OSCA1-like cytosolic" evidence="11">
    <location>
        <begin position="254"/>
        <end position="482"/>
    </location>
</feature>
<dbReference type="PANTHER" id="PTHR13018:SF5">
    <property type="entry name" value="RE44586P"/>
    <property type="match status" value="1"/>
</dbReference>
<comment type="similarity">
    <text evidence="2">Belongs to the CSC1 (TC 1.A.17) family.</text>
</comment>
<feature type="transmembrane region" description="Helical" evidence="8">
    <location>
        <begin position="70"/>
        <end position="91"/>
    </location>
</feature>
<evidence type="ECO:0000256" key="7">
    <source>
        <dbReference type="SAM" id="MobiDB-lite"/>
    </source>
</evidence>
<name>A0A1Y1V1N8_9FUNG</name>
<keyword evidence="5 8" id="KW-1133">Transmembrane helix</keyword>
<feature type="transmembrane region" description="Helical" evidence="8">
    <location>
        <begin position="112"/>
        <end position="132"/>
    </location>
</feature>
<feature type="compositionally biased region" description="Polar residues" evidence="7">
    <location>
        <begin position="1051"/>
        <end position="1067"/>
    </location>
</feature>
<comment type="caution">
    <text evidence="12">The sequence shown here is derived from an EMBL/GenBank/DDBJ whole genome shotgun (WGS) entry which is preliminary data.</text>
</comment>
<feature type="compositionally biased region" description="Polar residues" evidence="7">
    <location>
        <begin position="950"/>
        <end position="971"/>
    </location>
</feature>
<accession>A0A1Y1V1N8</accession>
<evidence type="ECO:0000256" key="8">
    <source>
        <dbReference type="SAM" id="Phobius"/>
    </source>
</evidence>
<sequence>MENDKVESIIKNQTSILVTTATTVTETIVSATSSLLPTQTQKPAKTVEEEYKLHPNVEKSTSITTLITPFILYFGTGLLLFFGFCILRNYFKIFYMPRRRLKRCAPPRIPSGLFTWIMVVLRLKTSYVLPIVGVDAEVFLLFLKMAMKLFFTIGVLALFILVPVNYASQTKSSNDLKLSGANETSADIKLLEQITIDNIPEGSNLLIFHILFSWIFSLIAFYYLFSYYNKCREIRIKYIANCYNNNYKQLVNFRSIMIFGLPKVYRNEEKLYNFFSDLGIGDLENVVICKRYLHLRKALDNRQYYLNKIESYYTNWIGYKNLKKNQKKESKEAYNKMKNLQNLRNGHNNFKKMTDERTESESSIFSIVNASSTINLFEDNEPKYDQLLVENKIYFKERKKGRLYVFGDKIDLFNYYVEKFIKWDNNVRKLRNKVNNSTTPVAFVTFKSPLSALIGAQCLLHEKPFTCFVSLAPEPRDIYWKNISNRLANPYTKLLRAVLVIIISAVIITIWFIPLMLITSLTDINSLQIIVPFIKSITEKMSPVLISLINNALSMIILATWLSFLPDILMLLSEIQGIETYSWLEKALLKKYFFYQIFNVILFFIIGKVAVKIASIWEYIDKTPFDLLKMLATSLIKLSPFYINYTMLQTFLIISVQLIYPAPIAKSIFAWLLKFIHITKTPRTYSNLSDPRTFSLNYGYISTLPLVLFTVVMVFSCICPIIPCMGVLYFSYAFLVYKYQLMYIQHPRYESYGSFVPLYINRCLFAIFIFQLTMFSVLTIKLSMEYNSSSATFSNLPVLLFMILLLLSTMFVSWWFKQSFDKHFKFLPLEVIAKHFNRDNCIVNSTISTIRTDTSAADDQTYTYCSYCGSHDVITSKTPFNKHRSNSNSSLKDISALRRRTSLERDYSSTEIHSMNGVANIKNVNDDKEMNNNHLQNTNVPEERSDVNSNYLKVNNNGFPLNNKQNQQQKSPLGKGKQPSHSLYNEESGEEQTSSSENFLPTINVDENYSNISNVSSGRYNKKFNEVTRLNVNFKNNRILSSPPSARYFGQDSSNPFNNVPTTNEVANPSKRKHIRSESNVNIRDKYSSRKWIFDEYTDYHQPRSERVNGICDIPWDVYQLNGGFLNSVDDDQLYCYEHPALIGPLPTLWLPNKMNTGRAKGEDLMKKLINEYKRVHADELTEFDNEDEQFNSEYIAEEIECGNDNPPWINKINRKIYRLKKKVFNLYTSSLQQYIDYIVQWLNFGLR</sequence>
<evidence type="ECO:0000313" key="12">
    <source>
        <dbReference type="EMBL" id="ORX45213.1"/>
    </source>
</evidence>
<reference evidence="12 13" key="2">
    <citation type="submission" date="2016-08" db="EMBL/GenBank/DDBJ databases">
        <title>Pervasive Adenine N6-methylation of Active Genes in Fungi.</title>
        <authorList>
            <consortium name="DOE Joint Genome Institute"/>
            <person name="Mondo S.J."/>
            <person name="Dannebaum R.O."/>
            <person name="Kuo R.C."/>
            <person name="Labutti K."/>
            <person name="Haridas S."/>
            <person name="Kuo A."/>
            <person name="Salamov A."/>
            <person name="Ahrendt S.R."/>
            <person name="Lipzen A."/>
            <person name="Sullivan W."/>
            <person name="Andreopoulos W.B."/>
            <person name="Clum A."/>
            <person name="Lindquist E."/>
            <person name="Daum C."/>
            <person name="Ramamoorthy G.K."/>
            <person name="Gryganskyi A."/>
            <person name="Culley D."/>
            <person name="Magnuson J.K."/>
            <person name="James T.Y."/>
            <person name="O'Malley M.A."/>
            <person name="Stajich J.E."/>
            <person name="Spatafora J.W."/>
            <person name="Visel A."/>
            <person name="Grigoriev I.V."/>
        </authorList>
    </citation>
    <scope>NUCLEOTIDE SEQUENCE [LARGE SCALE GENOMIC DNA]</scope>
    <source>
        <strain evidence="13">finn</strain>
    </source>
</reference>
<feature type="transmembrane region" description="Helical" evidence="8">
    <location>
        <begin position="205"/>
        <end position="225"/>
    </location>
</feature>
<feature type="transmembrane region" description="Helical" evidence="8">
    <location>
        <begin position="544"/>
        <end position="564"/>
    </location>
</feature>
<evidence type="ECO:0000259" key="9">
    <source>
        <dbReference type="Pfam" id="PF02714"/>
    </source>
</evidence>